<sequence>MTRKGTCKIISILLGIDVMLIVLHSMGYYLRLFPPDSLVLSMFIFNSIVLLSMGIIAKIYTIVAAFVPGVIIVFLILYFSHAINDEHYTTIHSPIGNEAVVVLYSATSLGETMYSYDFYQSMLGGLLLKELNNRYSYMDFRQYDSAEDVLGMNDPTWKDKKHLIFHTASGEHALRLK</sequence>
<keyword evidence="1" id="KW-1133">Transmembrane helix</keyword>
<accession>A0ABY8X5Y8</accession>
<evidence type="ECO:0000256" key="1">
    <source>
        <dbReference type="SAM" id="Phobius"/>
    </source>
</evidence>
<evidence type="ECO:0000313" key="2">
    <source>
        <dbReference type="EMBL" id="WIV19872.1"/>
    </source>
</evidence>
<reference evidence="2 3" key="1">
    <citation type="submission" date="2023-06" db="EMBL/GenBank/DDBJ databases">
        <title>Paenibacillus polygonum sp. nov., an endophytic bacterium, isolated from Polygonum lapathifolium L. in Nanji Wetland National Nature Reserve, South of Poyang Lake, Jiangxi Province, China.</title>
        <authorList>
            <person name="Yu Z."/>
        </authorList>
    </citation>
    <scope>NUCLEOTIDE SEQUENCE [LARGE SCALE GENOMIC DNA]</scope>
    <source>
        <strain evidence="2 3">C31</strain>
    </source>
</reference>
<feature type="transmembrane region" description="Helical" evidence="1">
    <location>
        <begin position="12"/>
        <end position="31"/>
    </location>
</feature>
<feature type="transmembrane region" description="Helical" evidence="1">
    <location>
        <begin position="37"/>
        <end position="56"/>
    </location>
</feature>
<organism evidence="2 3">
    <name type="scientific">Paenibacillus polygoni</name>
    <dbReference type="NCBI Taxonomy" id="3050112"/>
    <lineage>
        <taxon>Bacteria</taxon>
        <taxon>Bacillati</taxon>
        <taxon>Bacillota</taxon>
        <taxon>Bacilli</taxon>
        <taxon>Bacillales</taxon>
        <taxon>Paenibacillaceae</taxon>
        <taxon>Paenibacillus</taxon>
    </lineage>
</organism>
<keyword evidence="3" id="KW-1185">Reference proteome</keyword>
<feature type="transmembrane region" description="Helical" evidence="1">
    <location>
        <begin position="63"/>
        <end position="83"/>
    </location>
</feature>
<dbReference type="RefSeq" id="WP_285746314.1">
    <property type="nucleotide sequence ID" value="NZ_CP127162.1"/>
</dbReference>
<dbReference type="EMBL" id="CP127162">
    <property type="protein sequence ID" value="WIV19872.1"/>
    <property type="molecule type" value="Genomic_DNA"/>
</dbReference>
<proteinExistence type="predicted"/>
<dbReference type="Proteomes" id="UP001236415">
    <property type="component" value="Chromosome"/>
</dbReference>
<evidence type="ECO:0000313" key="3">
    <source>
        <dbReference type="Proteomes" id="UP001236415"/>
    </source>
</evidence>
<gene>
    <name evidence="2" type="ORF">QPK24_03790</name>
</gene>
<name>A0ABY8X5Y8_9BACL</name>
<keyword evidence="1" id="KW-0472">Membrane</keyword>
<protein>
    <submittedName>
        <fullName evidence="2">Uncharacterized protein</fullName>
    </submittedName>
</protein>
<keyword evidence="1" id="KW-0812">Transmembrane</keyword>